<proteinExistence type="predicted"/>
<evidence type="ECO:0000313" key="2">
    <source>
        <dbReference type="Proteomes" id="UP000215224"/>
    </source>
</evidence>
<dbReference type="KEGG" id="bcoh:BC6307_05025"/>
<gene>
    <name evidence="1" type="ORF">BC6307_05025</name>
</gene>
<accession>A0A223KMF6</accession>
<sequence>MFLNIYIKRNCKDLFTHTDPIWMVIFSKEERTYKNCVQKAFLFIDVYTCIHVYLDKTFK</sequence>
<reference evidence="1 2" key="1">
    <citation type="submission" date="2016-12" db="EMBL/GenBank/DDBJ databases">
        <title>The whole genome sequencing and assembly of Bacillus cohnii DSM 6307T strain.</title>
        <authorList>
            <person name="Lee Y.-J."/>
            <person name="Yi H."/>
            <person name="Bahn Y.-S."/>
            <person name="Kim J.F."/>
            <person name="Lee D.-W."/>
        </authorList>
    </citation>
    <scope>NUCLEOTIDE SEQUENCE [LARGE SCALE GENOMIC DNA]</scope>
    <source>
        <strain evidence="1 2">DSM 6307</strain>
    </source>
</reference>
<dbReference type="Proteomes" id="UP000215224">
    <property type="component" value="Chromosome"/>
</dbReference>
<dbReference type="EMBL" id="CP018866">
    <property type="protein sequence ID" value="AST90690.1"/>
    <property type="molecule type" value="Genomic_DNA"/>
</dbReference>
<name>A0A223KMF6_9BACI</name>
<protein>
    <submittedName>
        <fullName evidence="1">Uncharacterized protein</fullName>
    </submittedName>
</protein>
<evidence type="ECO:0000313" key="1">
    <source>
        <dbReference type="EMBL" id="AST90690.1"/>
    </source>
</evidence>
<organism evidence="1 2">
    <name type="scientific">Sutcliffiella cohnii</name>
    <dbReference type="NCBI Taxonomy" id="33932"/>
    <lineage>
        <taxon>Bacteria</taxon>
        <taxon>Bacillati</taxon>
        <taxon>Bacillota</taxon>
        <taxon>Bacilli</taxon>
        <taxon>Bacillales</taxon>
        <taxon>Bacillaceae</taxon>
        <taxon>Sutcliffiella</taxon>
    </lineage>
</organism>
<dbReference type="AlphaFoldDB" id="A0A223KMF6"/>
<keyword evidence="2" id="KW-1185">Reference proteome</keyword>